<feature type="binding site" evidence="11">
    <location>
        <begin position="17"/>
        <end position="22"/>
    </location>
    <ligand>
        <name>ATP</name>
        <dbReference type="ChEBI" id="CHEBI:30616"/>
    </ligand>
</feature>
<protein>
    <recommendedName>
        <fullName evidence="3 11">Shikimate kinase</fullName>
        <shortName evidence="11">SK</shortName>
        <ecNumber evidence="3 11">2.7.1.71</ecNumber>
    </recommendedName>
</protein>
<comment type="function">
    <text evidence="11">Catalyzes the specific phosphorylation of the 3-hydroxyl group of shikimic acid using ATP as a cosubstrate.</text>
</comment>
<comment type="cofactor">
    <cofactor evidence="11">
        <name>Mg(2+)</name>
        <dbReference type="ChEBI" id="CHEBI:18420"/>
    </cofactor>
    <text evidence="11">Binds 1 Mg(2+) ion per subunit.</text>
</comment>
<dbReference type="SUPFAM" id="SSF52540">
    <property type="entry name" value="P-loop containing nucleoside triphosphate hydrolases"/>
    <property type="match status" value="1"/>
</dbReference>
<evidence type="ECO:0000256" key="5">
    <source>
        <dbReference type="ARBA" id="ARBA00022679"/>
    </source>
</evidence>
<dbReference type="InterPro" id="IPR000623">
    <property type="entry name" value="Shikimate_kinase/TSH1"/>
</dbReference>
<dbReference type="RefSeq" id="WP_186411765.1">
    <property type="nucleotide sequence ID" value="NZ_FLQY01000290.1"/>
</dbReference>
<dbReference type="GO" id="GO:0000287">
    <property type="term" value="F:magnesium ion binding"/>
    <property type="evidence" value="ECO:0007669"/>
    <property type="project" value="UniProtKB-UniRule"/>
</dbReference>
<comment type="caution">
    <text evidence="11">Lacks conserved residue(s) required for the propagation of feature annotation.</text>
</comment>
<evidence type="ECO:0000256" key="4">
    <source>
        <dbReference type="ARBA" id="ARBA00022605"/>
    </source>
</evidence>
<feature type="binding site" evidence="11">
    <location>
        <position position="142"/>
    </location>
    <ligand>
        <name>substrate</name>
    </ligand>
</feature>
<dbReference type="GO" id="GO:0004765">
    <property type="term" value="F:shikimate kinase activity"/>
    <property type="evidence" value="ECO:0007669"/>
    <property type="project" value="UniProtKB-UniRule"/>
</dbReference>
<keyword evidence="5 11" id="KW-0808">Transferase</keyword>
<comment type="pathway">
    <text evidence="1 11">Metabolic intermediate biosynthesis; chorismate biosynthesis; chorismate from D-erythrose 4-phosphate and phosphoenolpyruvate: step 5/7.</text>
</comment>
<keyword evidence="11" id="KW-0963">Cytoplasm</keyword>
<keyword evidence="13" id="KW-1185">Reference proteome</keyword>
<dbReference type="InterPro" id="IPR023000">
    <property type="entry name" value="Shikimate_kinase_CS"/>
</dbReference>
<feature type="binding site" evidence="11">
    <location>
        <position position="85"/>
    </location>
    <ligand>
        <name>substrate</name>
    </ligand>
</feature>
<gene>
    <name evidence="11 12" type="primary">aroK</name>
    <name evidence="12" type="ORF">PROAA_360008</name>
</gene>
<dbReference type="PROSITE" id="PS01128">
    <property type="entry name" value="SHIKIMATE_KINASE"/>
    <property type="match status" value="1"/>
</dbReference>
<feature type="binding site" evidence="11">
    <location>
        <position position="63"/>
    </location>
    <ligand>
        <name>substrate</name>
    </ligand>
</feature>
<keyword evidence="11" id="KW-0479">Metal-binding</keyword>
<dbReference type="GO" id="GO:0008652">
    <property type="term" value="P:amino acid biosynthetic process"/>
    <property type="evidence" value="ECO:0007669"/>
    <property type="project" value="UniProtKB-KW"/>
</dbReference>
<comment type="subcellular location">
    <subcellularLocation>
        <location evidence="11">Cytoplasm</location>
    </subcellularLocation>
</comment>
<name>A0A1A8XYZ1_9RHOO</name>
<organism evidence="12 13">
    <name type="scientific">Candidatus Propionivibrio aalborgensis</name>
    <dbReference type="NCBI Taxonomy" id="1860101"/>
    <lineage>
        <taxon>Bacteria</taxon>
        <taxon>Pseudomonadati</taxon>
        <taxon>Pseudomonadota</taxon>
        <taxon>Betaproteobacteria</taxon>
        <taxon>Rhodocyclales</taxon>
        <taxon>Rhodocyclaceae</taxon>
        <taxon>Propionivibrio</taxon>
    </lineage>
</organism>
<keyword evidence="4 11" id="KW-0028">Amino-acid biosynthesis</keyword>
<evidence type="ECO:0000256" key="3">
    <source>
        <dbReference type="ARBA" id="ARBA00012154"/>
    </source>
</evidence>
<dbReference type="Gene3D" id="3.40.50.300">
    <property type="entry name" value="P-loop containing nucleotide triphosphate hydrolases"/>
    <property type="match status" value="1"/>
</dbReference>
<evidence type="ECO:0000313" key="12">
    <source>
        <dbReference type="EMBL" id="SBT09921.1"/>
    </source>
</evidence>
<evidence type="ECO:0000256" key="2">
    <source>
        <dbReference type="ARBA" id="ARBA00006997"/>
    </source>
</evidence>
<evidence type="ECO:0000313" key="13">
    <source>
        <dbReference type="Proteomes" id="UP000199600"/>
    </source>
</evidence>
<dbReference type="EC" id="2.7.1.71" evidence="3 11"/>
<feature type="binding site" evidence="11">
    <location>
        <position position="123"/>
    </location>
    <ligand>
        <name>ATP</name>
        <dbReference type="ChEBI" id="CHEBI:30616"/>
    </ligand>
</feature>
<dbReference type="PANTHER" id="PTHR21087:SF16">
    <property type="entry name" value="SHIKIMATE KINASE 1, CHLOROPLASTIC"/>
    <property type="match status" value="1"/>
</dbReference>
<keyword evidence="11" id="KW-0460">Magnesium</keyword>
<dbReference type="GO" id="GO:0005524">
    <property type="term" value="F:ATP binding"/>
    <property type="evidence" value="ECO:0007669"/>
    <property type="project" value="UniProtKB-UniRule"/>
</dbReference>
<feature type="binding site" evidence="11">
    <location>
        <position position="21"/>
    </location>
    <ligand>
        <name>Mg(2+)</name>
        <dbReference type="ChEBI" id="CHEBI:18420"/>
    </ligand>
</feature>
<dbReference type="GO" id="GO:0005829">
    <property type="term" value="C:cytosol"/>
    <property type="evidence" value="ECO:0007669"/>
    <property type="project" value="TreeGrafter"/>
</dbReference>
<keyword evidence="7 11" id="KW-0418">Kinase</keyword>
<evidence type="ECO:0000256" key="10">
    <source>
        <dbReference type="ARBA" id="ARBA00048567"/>
    </source>
</evidence>
<dbReference type="PRINTS" id="PR01100">
    <property type="entry name" value="SHIKIMTKNASE"/>
</dbReference>
<evidence type="ECO:0000256" key="6">
    <source>
        <dbReference type="ARBA" id="ARBA00022741"/>
    </source>
</evidence>
<proteinExistence type="inferred from homology"/>
<evidence type="ECO:0000256" key="7">
    <source>
        <dbReference type="ARBA" id="ARBA00022777"/>
    </source>
</evidence>
<dbReference type="AlphaFoldDB" id="A0A1A8XYZ1"/>
<dbReference type="InterPro" id="IPR027417">
    <property type="entry name" value="P-loop_NTPase"/>
</dbReference>
<feature type="binding site" evidence="11">
    <location>
        <position position="39"/>
    </location>
    <ligand>
        <name>substrate</name>
    </ligand>
</feature>
<dbReference type="Pfam" id="PF01202">
    <property type="entry name" value="SKI"/>
    <property type="match status" value="1"/>
</dbReference>
<dbReference type="InterPro" id="IPR031322">
    <property type="entry name" value="Shikimate/glucono_kinase"/>
</dbReference>
<evidence type="ECO:0000256" key="1">
    <source>
        <dbReference type="ARBA" id="ARBA00004842"/>
    </source>
</evidence>
<dbReference type="CDD" id="cd00464">
    <property type="entry name" value="SK"/>
    <property type="match status" value="1"/>
</dbReference>
<keyword evidence="9 11" id="KW-0057">Aromatic amino acid biosynthesis</keyword>
<keyword evidence="6 11" id="KW-0547">Nucleotide-binding</keyword>
<comment type="similarity">
    <text evidence="2 11">Belongs to the shikimate kinase family.</text>
</comment>
<evidence type="ECO:0000256" key="11">
    <source>
        <dbReference type="HAMAP-Rule" id="MF_00109"/>
    </source>
</evidence>
<dbReference type="EMBL" id="FLQY01000290">
    <property type="protein sequence ID" value="SBT09921.1"/>
    <property type="molecule type" value="Genomic_DNA"/>
</dbReference>
<dbReference type="HAMAP" id="MF_00109">
    <property type="entry name" value="Shikimate_kinase"/>
    <property type="match status" value="1"/>
</dbReference>
<evidence type="ECO:0000256" key="9">
    <source>
        <dbReference type="ARBA" id="ARBA00023141"/>
    </source>
</evidence>
<dbReference type="UniPathway" id="UPA00053">
    <property type="reaction ID" value="UER00088"/>
</dbReference>
<dbReference type="PANTHER" id="PTHR21087">
    <property type="entry name" value="SHIKIMATE KINASE"/>
    <property type="match status" value="1"/>
</dbReference>
<evidence type="ECO:0000256" key="8">
    <source>
        <dbReference type="ARBA" id="ARBA00022840"/>
    </source>
</evidence>
<reference evidence="12 13" key="1">
    <citation type="submission" date="2016-06" db="EMBL/GenBank/DDBJ databases">
        <authorList>
            <person name="Kjaerup R.B."/>
            <person name="Dalgaard T.S."/>
            <person name="Juul-Madsen H.R."/>
        </authorList>
    </citation>
    <scope>NUCLEOTIDE SEQUENCE [LARGE SCALE GENOMIC DNA]</scope>
    <source>
        <strain evidence="12">2</strain>
    </source>
</reference>
<comment type="subunit">
    <text evidence="11">Monomer.</text>
</comment>
<dbReference type="GO" id="GO:0009423">
    <property type="term" value="P:chorismate biosynthetic process"/>
    <property type="evidence" value="ECO:0007669"/>
    <property type="project" value="UniProtKB-UniRule"/>
</dbReference>
<sequence length="178" mass="19996">MEKQYGTGNVYLVGLMGAGKTTVGRSLAKRLGLRFIDSDHEIEARTGVSIPTVFEIEGEEGFRKREAQVIADLSHLSDRVVATGGGVVLHPENRTNLRASGFVVYLNVLPHTLWERTSHDRNRPLLQVANPLLKLEELYSQRDPLYREVADLVVDCSRTNAHGVLQLLTREVGERWKH</sequence>
<accession>A0A1A8XYZ1</accession>
<dbReference type="Proteomes" id="UP000199600">
    <property type="component" value="Unassembled WGS sequence"/>
</dbReference>
<comment type="catalytic activity">
    <reaction evidence="10 11">
        <text>shikimate + ATP = 3-phosphoshikimate + ADP + H(+)</text>
        <dbReference type="Rhea" id="RHEA:13121"/>
        <dbReference type="ChEBI" id="CHEBI:15378"/>
        <dbReference type="ChEBI" id="CHEBI:30616"/>
        <dbReference type="ChEBI" id="CHEBI:36208"/>
        <dbReference type="ChEBI" id="CHEBI:145989"/>
        <dbReference type="ChEBI" id="CHEBI:456216"/>
        <dbReference type="EC" id="2.7.1.71"/>
    </reaction>
</comment>
<keyword evidence="8 11" id="KW-0067">ATP-binding</keyword>
<dbReference type="GO" id="GO:0009073">
    <property type="term" value="P:aromatic amino acid family biosynthetic process"/>
    <property type="evidence" value="ECO:0007669"/>
    <property type="project" value="UniProtKB-KW"/>
</dbReference>